<dbReference type="Proteomes" id="UP000037432">
    <property type="component" value="Unassembled WGS sequence"/>
</dbReference>
<reference evidence="2 3" key="1">
    <citation type="submission" date="2015-06" db="EMBL/GenBank/DDBJ databases">
        <authorList>
            <person name="Ju K.-S."/>
            <person name="Doroghazi J.R."/>
            <person name="Metcalf W.W."/>
        </authorList>
    </citation>
    <scope>NUCLEOTIDE SEQUENCE [LARGE SCALE GENOMIC DNA]</scope>
    <source>
        <strain evidence="2 3">NRRL 3414</strain>
    </source>
</reference>
<evidence type="ECO:0000256" key="1">
    <source>
        <dbReference type="SAM" id="MobiDB-lite"/>
    </source>
</evidence>
<protein>
    <submittedName>
        <fullName evidence="2">Uncharacterized protein</fullName>
    </submittedName>
</protein>
<comment type="caution">
    <text evidence="2">The sequence shown here is derived from an EMBL/GenBank/DDBJ whole genome shotgun (WGS) entry which is preliminary data.</text>
</comment>
<dbReference type="OrthoDB" id="4250832at2"/>
<gene>
    <name evidence="2" type="ORF">ACM01_14575</name>
</gene>
<dbReference type="EMBL" id="LFNT01000014">
    <property type="protein sequence ID" value="KMS74156.1"/>
    <property type="molecule type" value="Genomic_DNA"/>
</dbReference>
<proteinExistence type="predicted"/>
<accession>A0A0J7ZDJ8</accession>
<sequence>MSPRCQLVVLRGRLWINPSGDAHTLQCVARTRKGGRCQNPIESGQVLGLHEFQLGSAGYVQAYGSPGGGETVDVDRWLAQHCTLHDTPDVTDYETTELRRFDIVRDAAHIRGHRGDVAYDGDPVDCTKESSTTASEDKITENTGAILEAAARLRPSPGYINGHEYSDWYIEATPDLLLALAQLARDRHRHELGGRLEQLSKPLCMEPLDPVLSYDAYPEAWCGRTVKAAGLPCELHIPERAADLGRCTWAGPRAQRICRTAPLEGDDRCKEHAAYCRAVKGDGAVCNRPDCRVPKHRQAPTSDAAVGSAAAQRCP</sequence>
<evidence type="ECO:0000313" key="2">
    <source>
        <dbReference type="EMBL" id="KMS74156.1"/>
    </source>
</evidence>
<evidence type="ECO:0000313" key="3">
    <source>
        <dbReference type="Proteomes" id="UP000037432"/>
    </source>
</evidence>
<organism evidence="2 3">
    <name type="scientific">Streptomyces viridochromogenes</name>
    <dbReference type="NCBI Taxonomy" id="1938"/>
    <lineage>
        <taxon>Bacteria</taxon>
        <taxon>Bacillati</taxon>
        <taxon>Actinomycetota</taxon>
        <taxon>Actinomycetes</taxon>
        <taxon>Kitasatosporales</taxon>
        <taxon>Streptomycetaceae</taxon>
        <taxon>Streptomyces</taxon>
    </lineage>
</organism>
<feature type="region of interest" description="Disordered" evidence="1">
    <location>
        <begin position="296"/>
        <end position="315"/>
    </location>
</feature>
<dbReference type="AlphaFoldDB" id="A0A0J7ZDJ8"/>
<name>A0A0J7ZDJ8_STRVR</name>
<dbReference type="RefSeq" id="WP_048581626.1">
    <property type="nucleotide sequence ID" value="NZ_LFNT01000014.1"/>
</dbReference>
<dbReference type="PATRIC" id="fig|1938.3.peg.8487"/>